<keyword evidence="1" id="KW-0812">Transmembrane</keyword>
<dbReference type="EMBL" id="PTJC01000006">
    <property type="protein sequence ID" value="PPK86665.1"/>
    <property type="molecule type" value="Genomic_DNA"/>
</dbReference>
<organism evidence="2 3">
    <name type="scientific">Neolewinella xylanilytica</name>
    <dbReference type="NCBI Taxonomy" id="1514080"/>
    <lineage>
        <taxon>Bacteria</taxon>
        <taxon>Pseudomonadati</taxon>
        <taxon>Bacteroidota</taxon>
        <taxon>Saprospiria</taxon>
        <taxon>Saprospirales</taxon>
        <taxon>Lewinellaceae</taxon>
        <taxon>Neolewinella</taxon>
    </lineage>
</organism>
<feature type="transmembrane region" description="Helical" evidence="1">
    <location>
        <begin position="12"/>
        <end position="35"/>
    </location>
</feature>
<keyword evidence="3" id="KW-1185">Reference proteome</keyword>
<accession>A0A2S6I693</accession>
<sequence>MASELSIFEKRIDPVIQAGVVLVMVLLIDVFGVIVSGTNTVGVSNRFPWLCAASFMLFFALFNAVLSASAENIAKYWGRSIYSFMGLALGAGLLAWGFSGLTIGEAGSYRWIYLVVTVGYLVFLGMIAIIKNVVTFAQREEWNRPRTKNREREK</sequence>
<dbReference type="Proteomes" id="UP000237662">
    <property type="component" value="Unassembled WGS sequence"/>
</dbReference>
<evidence type="ECO:0000313" key="2">
    <source>
        <dbReference type="EMBL" id="PPK86665.1"/>
    </source>
</evidence>
<keyword evidence="1" id="KW-0472">Membrane</keyword>
<name>A0A2S6I693_9BACT</name>
<proteinExistence type="predicted"/>
<comment type="caution">
    <text evidence="2">The sequence shown here is derived from an EMBL/GenBank/DDBJ whole genome shotgun (WGS) entry which is preliminary data.</text>
</comment>
<keyword evidence="1" id="KW-1133">Transmembrane helix</keyword>
<dbReference type="OrthoDB" id="1494624at2"/>
<reference evidence="2 3" key="1">
    <citation type="submission" date="2018-02" db="EMBL/GenBank/DDBJ databases">
        <title>Genomic Encyclopedia of Archaeal and Bacterial Type Strains, Phase II (KMG-II): from individual species to whole genera.</title>
        <authorList>
            <person name="Goeker M."/>
        </authorList>
    </citation>
    <scope>NUCLEOTIDE SEQUENCE [LARGE SCALE GENOMIC DNA]</scope>
    <source>
        <strain evidence="2 3">DSM 29526</strain>
    </source>
</reference>
<protein>
    <submittedName>
        <fullName evidence="2">Uncharacterized protein</fullName>
    </submittedName>
</protein>
<dbReference type="AlphaFoldDB" id="A0A2S6I693"/>
<dbReference type="RefSeq" id="WP_104421084.1">
    <property type="nucleotide sequence ID" value="NZ_PTJC01000006.1"/>
</dbReference>
<dbReference type="SUPFAM" id="SSF103473">
    <property type="entry name" value="MFS general substrate transporter"/>
    <property type="match status" value="1"/>
</dbReference>
<feature type="transmembrane region" description="Helical" evidence="1">
    <location>
        <begin position="111"/>
        <end position="134"/>
    </location>
</feature>
<evidence type="ECO:0000256" key="1">
    <source>
        <dbReference type="SAM" id="Phobius"/>
    </source>
</evidence>
<feature type="transmembrane region" description="Helical" evidence="1">
    <location>
        <begin position="80"/>
        <end position="99"/>
    </location>
</feature>
<evidence type="ECO:0000313" key="3">
    <source>
        <dbReference type="Proteomes" id="UP000237662"/>
    </source>
</evidence>
<feature type="transmembrane region" description="Helical" evidence="1">
    <location>
        <begin position="47"/>
        <end position="68"/>
    </location>
</feature>
<dbReference type="InterPro" id="IPR036259">
    <property type="entry name" value="MFS_trans_sf"/>
</dbReference>
<gene>
    <name evidence="2" type="ORF">CLV84_3601</name>
</gene>